<evidence type="ECO:0000313" key="2">
    <source>
        <dbReference type="Proteomes" id="UP000198641"/>
    </source>
</evidence>
<dbReference type="EMBL" id="FNCI01000001">
    <property type="protein sequence ID" value="SDF69446.1"/>
    <property type="molecule type" value="Genomic_DNA"/>
</dbReference>
<dbReference type="STRING" id="284577.SAMN05216571_101248"/>
<protein>
    <submittedName>
        <fullName evidence="1">Uncharacterized protein</fullName>
    </submittedName>
</protein>
<accession>A0A1G7N670</accession>
<gene>
    <name evidence="1" type="ORF">SAMN05216571_101248</name>
</gene>
<dbReference type="RefSeq" id="WP_175491592.1">
    <property type="nucleotide sequence ID" value="NZ_FNCI01000001.1"/>
</dbReference>
<dbReference type="AlphaFoldDB" id="A0A1G7N670"/>
<evidence type="ECO:0000313" key="1">
    <source>
        <dbReference type="EMBL" id="SDF69446.1"/>
    </source>
</evidence>
<sequence>MAGNSVHDDGLLQQLLEEQRRTNHLLVILIEALAEDEGDEDSIPATYLDGASR</sequence>
<proteinExistence type="predicted"/>
<reference evidence="1 2" key="1">
    <citation type="submission" date="2016-10" db="EMBL/GenBank/DDBJ databases">
        <authorList>
            <person name="de Groot N.N."/>
        </authorList>
    </citation>
    <scope>NUCLEOTIDE SEQUENCE [LARGE SCALE GENOMIC DNA]</scope>
    <source>
        <strain evidence="1 2">BH539</strain>
    </source>
</reference>
<organism evidence="1 2">
    <name type="scientific">Onishia taeanensis</name>
    <dbReference type="NCBI Taxonomy" id="284577"/>
    <lineage>
        <taxon>Bacteria</taxon>
        <taxon>Pseudomonadati</taxon>
        <taxon>Pseudomonadota</taxon>
        <taxon>Gammaproteobacteria</taxon>
        <taxon>Oceanospirillales</taxon>
        <taxon>Halomonadaceae</taxon>
        <taxon>Onishia</taxon>
    </lineage>
</organism>
<name>A0A1G7N670_9GAMM</name>
<keyword evidence="2" id="KW-1185">Reference proteome</keyword>
<dbReference type="Proteomes" id="UP000198641">
    <property type="component" value="Unassembled WGS sequence"/>
</dbReference>